<evidence type="ECO:0000256" key="1">
    <source>
        <dbReference type="SAM" id="MobiDB-lite"/>
    </source>
</evidence>
<reference evidence="2" key="1">
    <citation type="submission" date="2021-05" db="EMBL/GenBank/DDBJ databases">
        <authorList>
            <person name="Alioto T."/>
            <person name="Alioto T."/>
            <person name="Gomez Garrido J."/>
        </authorList>
    </citation>
    <scope>NUCLEOTIDE SEQUENCE</scope>
</reference>
<sequence>MKCIIRSYYVSQNDLKTVSQNTISNKKIDVDGNVVNWFKVKAFRYEKEDTTQIQYKYKFQDKYKSMKTNLLKRRKTKPATKQYYDENDTFPPPPPPAGA</sequence>
<accession>A0A8D8VJB0</accession>
<feature type="region of interest" description="Disordered" evidence="1">
    <location>
        <begin position="70"/>
        <end position="99"/>
    </location>
</feature>
<evidence type="ECO:0000313" key="2">
    <source>
        <dbReference type="EMBL" id="CAG6626653.1"/>
    </source>
</evidence>
<feature type="compositionally biased region" description="Pro residues" evidence="1">
    <location>
        <begin position="90"/>
        <end position="99"/>
    </location>
</feature>
<dbReference type="AlphaFoldDB" id="A0A8D8VJB0"/>
<proteinExistence type="predicted"/>
<name>A0A8D8VJB0_9HEMI</name>
<dbReference type="EMBL" id="HBUF01063189">
    <property type="protein sequence ID" value="CAG6626653.1"/>
    <property type="molecule type" value="Transcribed_RNA"/>
</dbReference>
<protein>
    <submittedName>
        <fullName evidence="2">Uncharacterized protein</fullName>
    </submittedName>
</protein>
<organism evidence="2">
    <name type="scientific">Cacopsylla melanoneura</name>
    <dbReference type="NCBI Taxonomy" id="428564"/>
    <lineage>
        <taxon>Eukaryota</taxon>
        <taxon>Metazoa</taxon>
        <taxon>Ecdysozoa</taxon>
        <taxon>Arthropoda</taxon>
        <taxon>Hexapoda</taxon>
        <taxon>Insecta</taxon>
        <taxon>Pterygota</taxon>
        <taxon>Neoptera</taxon>
        <taxon>Paraneoptera</taxon>
        <taxon>Hemiptera</taxon>
        <taxon>Sternorrhyncha</taxon>
        <taxon>Psylloidea</taxon>
        <taxon>Psyllidae</taxon>
        <taxon>Psyllinae</taxon>
        <taxon>Cacopsylla</taxon>
    </lineage>
</organism>